<reference evidence="3 4" key="1">
    <citation type="submission" date="2020-09" db="EMBL/GenBank/DDBJ databases">
        <title>Investigation of environmental microbes.</title>
        <authorList>
            <person name="Ou Y."/>
            <person name="Kang Q."/>
        </authorList>
    </citation>
    <scope>NUCLEOTIDE SEQUENCE [LARGE SCALE GENOMIC DNA]</scope>
    <source>
        <strain evidence="3 4">KJZ-14</strain>
    </source>
</reference>
<dbReference type="RefSeq" id="WP_190725149.1">
    <property type="nucleotide sequence ID" value="NZ_CP061539.1"/>
</dbReference>
<evidence type="ECO:0000259" key="2">
    <source>
        <dbReference type="SMART" id="SM00858"/>
    </source>
</evidence>
<keyword evidence="1" id="KW-0472">Membrane</keyword>
<keyword evidence="1" id="KW-0812">Transmembrane</keyword>
<evidence type="ECO:0000313" key="3">
    <source>
        <dbReference type="EMBL" id="QNV38494.1"/>
    </source>
</evidence>
<dbReference type="GeneID" id="96623449"/>
<organism evidence="3 4">
    <name type="scientific">Rothia terrae</name>
    <dbReference type="NCBI Taxonomy" id="396015"/>
    <lineage>
        <taxon>Bacteria</taxon>
        <taxon>Bacillati</taxon>
        <taxon>Actinomycetota</taxon>
        <taxon>Actinomycetes</taxon>
        <taxon>Micrococcales</taxon>
        <taxon>Micrococcaceae</taxon>
        <taxon>Rothia</taxon>
    </lineage>
</organism>
<evidence type="ECO:0000313" key="4">
    <source>
        <dbReference type="Proteomes" id="UP000516404"/>
    </source>
</evidence>
<dbReference type="AlphaFoldDB" id="A0A7H2BFP8"/>
<keyword evidence="4" id="KW-1185">Reference proteome</keyword>
<evidence type="ECO:0000256" key="1">
    <source>
        <dbReference type="SAM" id="Phobius"/>
    </source>
</evidence>
<dbReference type="Pfam" id="PF08666">
    <property type="entry name" value="SAF"/>
    <property type="match status" value="1"/>
</dbReference>
<dbReference type="SMART" id="SM00858">
    <property type="entry name" value="SAF"/>
    <property type="match status" value="1"/>
</dbReference>
<accession>A0A7H2BFP8</accession>
<keyword evidence="1" id="KW-1133">Transmembrane helix</keyword>
<name>A0A7H2BFP8_9MICC</name>
<dbReference type="Proteomes" id="UP000516404">
    <property type="component" value="Chromosome"/>
</dbReference>
<proteinExistence type="predicted"/>
<dbReference type="EMBL" id="CP061539">
    <property type="protein sequence ID" value="QNV38494.1"/>
    <property type="molecule type" value="Genomic_DNA"/>
</dbReference>
<sequence length="219" mass="23012">MASKKSDATAVSARFQRPGFKDPRLLIGLLLIAVSIVAVIGILRLGNKTAPYYKANHDISVGEKISADDYSLIDVRLADAENLYVSEQQGIPEGAVATSRIASGQLLPSTAVSTQNTDGRRLATVTVDSAYASTLTAGTQVDVWVSAKQDGAGNSFADPTVVMEGAEISKISNEETLMGGTGKSAVQLLVSEDALGTILRAINNEEKINLVPTDFSQKG</sequence>
<dbReference type="CDD" id="cd11614">
    <property type="entry name" value="SAF_CpaB_FlgA_like"/>
    <property type="match status" value="1"/>
</dbReference>
<dbReference type="KEGG" id="rter:IDM49_04315"/>
<protein>
    <submittedName>
        <fullName evidence="3">SAF domain-containing protein</fullName>
    </submittedName>
</protein>
<feature type="transmembrane region" description="Helical" evidence="1">
    <location>
        <begin position="25"/>
        <end position="45"/>
    </location>
</feature>
<dbReference type="InterPro" id="IPR013974">
    <property type="entry name" value="SAF"/>
</dbReference>
<feature type="domain" description="SAF" evidence="2">
    <location>
        <begin position="50"/>
        <end position="113"/>
    </location>
</feature>
<gene>
    <name evidence="3" type="ORF">IDM49_04315</name>
</gene>